<evidence type="ECO:0000313" key="2">
    <source>
        <dbReference type="Proteomes" id="UP000683925"/>
    </source>
</evidence>
<evidence type="ECO:0000313" key="1">
    <source>
        <dbReference type="EMBL" id="CAD8214446.1"/>
    </source>
</evidence>
<dbReference type="EMBL" id="CAJJDP010000181">
    <property type="protein sequence ID" value="CAD8214446.1"/>
    <property type="molecule type" value="Genomic_DNA"/>
</dbReference>
<organism evidence="1 2">
    <name type="scientific">Paramecium octaurelia</name>
    <dbReference type="NCBI Taxonomy" id="43137"/>
    <lineage>
        <taxon>Eukaryota</taxon>
        <taxon>Sar</taxon>
        <taxon>Alveolata</taxon>
        <taxon>Ciliophora</taxon>
        <taxon>Intramacronucleata</taxon>
        <taxon>Oligohymenophorea</taxon>
        <taxon>Peniculida</taxon>
        <taxon>Parameciidae</taxon>
        <taxon>Paramecium</taxon>
    </lineage>
</organism>
<name>A0A8S1YI82_PAROT</name>
<comment type="caution">
    <text evidence="1">The sequence shown here is derived from an EMBL/GenBank/DDBJ whole genome shotgun (WGS) entry which is preliminary data.</text>
</comment>
<gene>
    <name evidence="1" type="ORF">POCTA_138.1.T1770027</name>
</gene>
<accession>A0A8S1YI82</accession>
<proteinExistence type="predicted"/>
<reference evidence="1" key="1">
    <citation type="submission" date="2021-01" db="EMBL/GenBank/DDBJ databases">
        <authorList>
            <consortium name="Genoscope - CEA"/>
            <person name="William W."/>
        </authorList>
    </citation>
    <scope>NUCLEOTIDE SEQUENCE</scope>
</reference>
<dbReference type="Proteomes" id="UP000683925">
    <property type="component" value="Unassembled WGS sequence"/>
</dbReference>
<sequence>MKISIRKNEISGSQIEEKQEITSVIENPKKTRRIFQAELQELGQNRGQDYKFPDLQFRILQISFKLLVMPPFPLINQKNEILGRQDKGIRRY</sequence>
<protein>
    <submittedName>
        <fullName evidence="1">Uncharacterized protein</fullName>
    </submittedName>
</protein>
<keyword evidence="2" id="KW-1185">Reference proteome</keyword>
<dbReference type="AlphaFoldDB" id="A0A8S1YI82"/>